<feature type="domain" description="TRF2/HOY1 PH-like" evidence="2">
    <location>
        <begin position="124"/>
        <end position="241"/>
    </location>
</feature>
<reference evidence="3 4" key="1">
    <citation type="submission" date="2018-04" db="EMBL/GenBank/DDBJ databases">
        <authorList>
            <person name="Vogel A."/>
        </authorList>
    </citation>
    <scope>NUCLEOTIDE SEQUENCE [LARGE SCALE GENOMIC DNA]</scope>
</reference>
<evidence type="ECO:0000313" key="3">
    <source>
        <dbReference type="EMBL" id="VFQ87265.1"/>
    </source>
</evidence>
<feature type="compositionally biased region" description="Polar residues" evidence="1">
    <location>
        <begin position="287"/>
        <end position="314"/>
    </location>
</feature>
<feature type="region of interest" description="Disordered" evidence="1">
    <location>
        <begin position="436"/>
        <end position="480"/>
    </location>
</feature>
<dbReference type="EMBL" id="OOIL02003368">
    <property type="protein sequence ID" value="VFQ87265.1"/>
    <property type="molecule type" value="Genomic_DNA"/>
</dbReference>
<organism evidence="3 4">
    <name type="scientific">Cuscuta campestris</name>
    <dbReference type="NCBI Taxonomy" id="132261"/>
    <lineage>
        <taxon>Eukaryota</taxon>
        <taxon>Viridiplantae</taxon>
        <taxon>Streptophyta</taxon>
        <taxon>Embryophyta</taxon>
        <taxon>Tracheophyta</taxon>
        <taxon>Spermatophyta</taxon>
        <taxon>Magnoliopsida</taxon>
        <taxon>eudicotyledons</taxon>
        <taxon>Gunneridae</taxon>
        <taxon>Pentapetalae</taxon>
        <taxon>asterids</taxon>
        <taxon>lamiids</taxon>
        <taxon>Solanales</taxon>
        <taxon>Convolvulaceae</taxon>
        <taxon>Cuscuteae</taxon>
        <taxon>Cuscuta</taxon>
        <taxon>Cuscuta subgen. Grammica</taxon>
        <taxon>Cuscuta sect. Cleistogrammica</taxon>
    </lineage>
</organism>
<proteinExistence type="predicted"/>
<evidence type="ECO:0000313" key="4">
    <source>
        <dbReference type="Proteomes" id="UP000595140"/>
    </source>
</evidence>
<dbReference type="PANTHER" id="PTHR33494">
    <property type="entry name" value="OS02G0793800 PROTEIN"/>
    <property type="match status" value="1"/>
</dbReference>
<dbReference type="OrthoDB" id="1516808at2759"/>
<dbReference type="Proteomes" id="UP000595140">
    <property type="component" value="Unassembled WGS sequence"/>
</dbReference>
<evidence type="ECO:0000256" key="1">
    <source>
        <dbReference type="SAM" id="MobiDB-lite"/>
    </source>
</evidence>
<feature type="compositionally biased region" description="Basic and acidic residues" evidence="1">
    <location>
        <begin position="455"/>
        <end position="477"/>
    </location>
</feature>
<keyword evidence="4" id="KW-1185">Reference proteome</keyword>
<accession>A0A484MEW4</accession>
<dbReference type="AlphaFoldDB" id="A0A484MEW4"/>
<sequence length="504" mass="56010">MVFLMNTGETARELHWQRDKAAPVKVEVVSDDQLAEEYGRVNKRSKLSSPLLYQGGVGSTDFIVPPAQYNPLDEPSPLGLSLRKSPSLLDLIQMRLSQGKVVPKVGKREQRGSSSTTEKLKASNFPASVLTIGSWEYKSRYEGDLVAKCYFAKHKLVWEVLDGGLKNKIEIQWSDIMWLKAVYPDDGPGTFDVVLARQPLFFRETNPQPRKHTLWQATSDFTGGQASVCRRHFLQCPQGLLGRHFEKLIQCDSRLNVLSQQAEIQLDSPYFESKRPSMSIFEDPGESVTTTGSENPTFLTDLCDTNSPSGASSRSEQDPFHQSLESFRHEAPSPCSVTDTRAIDDIKSGGVEECAGLSFGVPGLHPSMSMSDLVTHLEQRASEQNPASFSNEERHSLEILEEMKQFLFSDTQPPSSDENSLISRVNSLCSLLQKDPPAGDTLHLHNDSTATMGDSKPEEGEDHTRSSLTRKDSDGDLLHGLPRVASMPQFFFNVAEGSNYPRAR</sequence>
<dbReference type="PANTHER" id="PTHR33494:SF1">
    <property type="entry name" value="C2H2-TYPE DOMAIN-CONTAINING PROTEIN-RELATED"/>
    <property type="match status" value="1"/>
</dbReference>
<evidence type="ECO:0000259" key="2">
    <source>
        <dbReference type="Pfam" id="PF24818"/>
    </source>
</evidence>
<dbReference type="Pfam" id="PF24818">
    <property type="entry name" value="PH_TRF2_HOY1"/>
    <property type="match status" value="1"/>
</dbReference>
<feature type="region of interest" description="Disordered" evidence="1">
    <location>
        <begin position="282"/>
        <end position="322"/>
    </location>
</feature>
<protein>
    <recommendedName>
        <fullName evidence="2">TRF2/HOY1 PH-like domain-containing protein</fullName>
    </recommendedName>
</protein>
<gene>
    <name evidence="3" type="ORF">CCAM_LOCUS29041</name>
</gene>
<name>A0A484MEW4_9ASTE</name>
<dbReference type="InterPro" id="IPR057939">
    <property type="entry name" value="TRF2_HOY1_PH"/>
</dbReference>